<feature type="compositionally biased region" description="Low complexity" evidence="2">
    <location>
        <begin position="408"/>
        <end position="420"/>
    </location>
</feature>
<comment type="caution">
    <text evidence="4">The sequence shown here is derived from an EMBL/GenBank/DDBJ whole genome shotgun (WGS) entry which is preliminary data.</text>
</comment>
<reference evidence="4" key="2">
    <citation type="submission" date="2022-01" db="EMBL/GenBank/DDBJ databases">
        <authorList>
            <person name="Yamashiro T."/>
            <person name="Shiraishi A."/>
            <person name="Satake H."/>
            <person name="Nakayama K."/>
        </authorList>
    </citation>
    <scope>NUCLEOTIDE SEQUENCE</scope>
</reference>
<feature type="region of interest" description="Disordered" evidence="2">
    <location>
        <begin position="14"/>
        <end position="37"/>
    </location>
</feature>
<keyword evidence="5" id="KW-1185">Reference proteome</keyword>
<keyword evidence="4" id="KW-0808">Transferase</keyword>
<evidence type="ECO:0000256" key="1">
    <source>
        <dbReference type="SAM" id="Coils"/>
    </source>
</evidence>
<name>A0ABQ5CM76_9ASTR</name>
<keyword evidence="4" id="KW-0548">Nucleotidyltransferase</keyword>
<dbReference type="Pfam" id="PF03732">
    <property type="entry name" value="Retrotrans_gag"/>
    <property type="match status" value="1"/>
</dbReference>
<keyword evidence="1" id="KW-0175">Coiled coil</keyword>
<dbReference type="InterPro" id="IPR005162">
    <property type="entry name" value="Retrotrans_gag_dom"/>
</dbReference>
<evidence type="ECO:0000313" key="4">
    <source>
        <dbReference type="EMBL" id="GJT26009.1"/>
    </source>
</evidence>
<dbReference type="Proteomes" id="UP001151760">
    <property type="component" value="Unassembled WGS sequence"/>
</dbReference>
<dbReference type="EMBL" id="BQNB010014258">
    <property type="protein sequence ID" value="GJT26009.1"/>
    <property type="molecule type" value="Genomic_DNA"/>
</dbReference>
<feature type="domain" description="Retrotransposon gag" evidence="3">
    <location>
        <begin position="258"/>
        <end position="355"/>
    </location>
</feature>
<feature type="compositionally biased region" description="Basic and acidic residues" evidence="2">
    <location>
        <begin position="421"/>
        <end position="432"/>
    </location>
</feature>
<dbReference type="PANTHER" id="PTHR33223:SF6">
    <property type="entry name" value="CCHC-TYPE DOMAIN-CONTAINING PROTEIN"/>
    <property type="match status" value="1"/>
</dbReference>
<protein>
    <submittedName>
        <fullName evidence="4">Reverse transcriptase domain-containing protein</fullName>
    </submittedName>
</protein>
<gene>
    <name evidence="4" type="ORF">Tco_0895946</name>
</gene>
<dbReference type="GO" id="GO:0003964">
    <property type="term" value="F:RNA-directed DNA polymerase activity"/>
    <property type="evidence" value="ECO:0007669"/>
    <property type="project" value="UniProtKB-KW"/>
</dbReference>
<feature type="coiled-coil region" evidence="1">
    <location>
        <begin position="196"/>
        <end position="254"/>
    </location>
</feature>
<evidence type="ECO:0000259" key="3">
    <source>
        <dbReference type="Pfam" id="PF03732"/>
    </source>
</evidence>
<dbReference type="PANTHER" id="PTHR33223">
    <property type="entry name" value="CCHC-TYPE DOMAIN-CONTAINING PROTEIN"/>
    <property type="match status" value="1"/>
</dbReference>
<evidence type="ECO:0000256" key="2">
    <source>
        <dbReference type="SAM" id="MobiDB-lite"/>
    </source>
</evidence>
<proteinExistence type="predicted"/>
<feature type="region of interest" description="Disordered" evidence="2">
    <location>
        <begin position="390"/>
        <end position="432"/>
    </location>
</feature>
<keyword evidence="4" id="KW-0695">RNA-directed DNA polymerase</keyword>
<evidence type="ECO:0000313" key="5">
    <source>
        <dbReference type="Proteomes" id="UP001151760"/>
    </source>
</evidence>
<organism evidence="4 5">
    <name type="scientific">Tanacetum coccineum</name>
    <dbReference type="NCBI Taxonomy" id="301880"/>
    <lineage>
        <taxon>Eukaryota</taxon>
        <taxon>Viridiplantae</taxon>
        <taxon>Streptophyta</taxon>
        <taxon>Embryophyta</taxon>
        <taxon>Tracheophyta</taxon>
        <taxon>Spermatophyta</taxon>
        <taxon>Magnoliopsida</taxon>
        <taxon>eudicotyledons</taxon>
        <taxon>Gunneridae</taxon>
        <taxon>Pentapetalae</taxon>
        <taxon>asterids</taxon>
        <taxon>campanulids</taxon>
        <taxon>Asterales</taxon>
        <taxon>Asteraceae</taxon>
        <taxon>Asteroideae</taxon>
        <taxon>Anthemideae</taxon>
        <taxon>Anthemidinae</taxon>
        <taxon>Tanacetum</taxon>
    </lineage>
</organism>
<accession>A0ABQ5CM76</accession>
<reference evidence="4" key="1">
    <citation type="journal article" date="2022" name="Int. J. Mol. Sci.">
        <title>Draft Genome of Tanacetum Coccineum: Genomic Comparison of Closely Related Tanacetum-Family Plants.</title>
        <authorList>
            <person name="Yamashiro T."/>
            <person name="Shiraishi A."/>
            <person name="Nakayama K."/>
            <person name="Satake H."/>
        </authorList>
    </citation>
    <scope>NUCLEOTIDE SEQUENCE</scope>
</reference>
<feature type="compositionally biased region" description="Basic and acidic residues" evidence="2">
    <location>
        <begin position="14"/>
        <end position="26"/>
    </location>
</feature>
<sequence>MILGSLKKFKKRIPEELKPQSKDTRRTSGNTTRNDPFPPFLIIEAQTQVIEQVAVRSGMDSKNVLAFYAKELPISSPDPITPPAILTPFPVLPPSLLFNPRYFFIPEELLLPRKRIHSPYSSSTTLFNSSRNQTCNLVSPSSSVYTSIPPQVFEIGKCSDKMYLKHHEKQVEDILNYLDELYLHRIERMEEGRINDNELKTELKEIRTQIIKLQKKRLGQKDKIAFAYYRISDLEQIIEKIQALSSHCKCAEEDRVTFANSTLTDDALSWWNAHAQPMGIEQANQINWTELKMLLTNKYCPQTKIKKMEDEFYGLTVNGSDLKTYIRRFQELTILCPNMVPNSEKLMEAFIGGLPQSIEGNVTASKPQTLEEAINISQRLMDQIIKRDSVQETNDHKRKLENKGNIVNNNYQNNYNNNNRNNDHHQQQNKKQETFRTYTATNGYTGNRPLCECCHPHHIGLALHVSNLHKLGHLTRTADKPLET</sequence>